<dbReference type="Proteomes" id="UP001596096">
    <property type="component" value="Unassembled WGS sequence"/>
</dbReference>
<dbReference type="Pfam" id="PF19054">
    <property type="entry name" value="DUF5753"/>
    <property type="match status" value="1"/>
</dbReference>
<dbReference type="Pfam" id="PF13560">
    <property type="entry name" value="HTH_31"/>
    <property type="match status" value="1"/>
</dbReference>
<feature type="domain" description="HTH cro/C1-type" evidence="1">
    <location>
        <begin position="1"/>
        <end position="55"/>
    </location>
</feature>
<dbReference type="InterPro" id="IPR001387">
    <property type="entry name" value="Cro/C1-type_HTH"/>
</dbReference>
<evidence type="ECO:0000313" key="3">
    <source>
        <dbReference type="Proteomes" id="UP001596096"/>
    </source>
</evidence>
<dbReference type="InterPro" id="IPR043917">
    <property type="entry name" value="DUF5753"/>
</dbReference>
<proteinExistence type="predicted"/>
<protein>
    <submittedName>
        <fullName evidence="2">Scr1 family TA system antitoxin-like transcriptional regulator</fullName>
    </submittedName>
</protein>
<dbReference type="EMBL" id="JBHSNW010000047">
    <property type="protein sequence ID" value="MFC5822070.1"/>
    <property type="molecule type" value="Genomic_DNA"/>
</dbReference>
<gene>
    <name evidence="2" type="ORF">ACFPUY_43915</name>
</gene>
<evidence type="ECO:0000313" key="2">
    <source>
        <dbReference type="EMBL" id="MFC5822070.1"/>
    </source>
</evidence>
<name>A0ABW1CB84_9ACTN</name>
<accession>A0ABW1CB84</accession>
<dbReference type="SMART" id="SM00530">
    <property type="entry name" value="HTH_XRE"/>
    <property type="match status" value="1"/>
</dbReference>
<comment type="caution">
    <text evidence="2">The sequence shown here is derived from an EMBL/GenBank/DDBJ whole genome shotgun (WGS) entry which is preliminary data.</text>
</comment>
<reference evidence="3" key="1">
    <citation type="journal article" date="2019" name="Int. J. Syst. Evol. Microbiol.">
        <title>The Global Catalogue of Microorganisms (GCM) 10K type strain sequencing project: providing services to taxonomists for standard genome sequencing and annotation.</title>
        <authorList>
            <consortium name="The Broad Institute Genomics Platform"/>
            <consortium name="The Broad Institute Genome Sequencing Center for Infectious Disease"/>
            <person name="Wu L."/>
            <person name="Ma J."/>
        </authorList>
    </citation>
    <scope>NUCLEOTIDE SEQUENCE [LARGE SCALE GENOMIC DNA]</scope>
    <source>
        <strain evidence="3">CGMCC 4.7106</strain>
    </source>
</reference>
<dbReference type="RefSeq" id="WP_219544907.1">
    <property type="nucleotide sequence ID" value="NZ_JAHKRN010000011.1"/>
</dbReference>
<sequence>MRQYRTKSGLTHARLAPLIPCSESLVGAVERGTRPPTEPFTRGLERVFGLDGELLELLPAIRDVNPTWFRKWPAIEASAKSIRIYQLALIPGLLQTANYARAVFEGEPGAVPGEVEKALKARLQRQSILSQTSPPSLSVILDESVLLRHIGGPEVMAEQLRYLLDMMARPYITVRIVPLAARSTAGLIGPFVLASDDDTNAAFLENAETGEVIHQAEMMHKLNQRWELLSGLAQPTYETIKIIYRIMEAQ</sequence>
<keyword evidence="3" id="KW-1185">Reference proteome</keyword>
<evidence type="ECO:0000259" key="1">
    <source>
        <dbReference type="SMART" id="SM00530"/>
    </source>
</evidence>
<organism evidence="2 3">
    <name type="scientific">Nonomuraea harbinensis</name>
    <dbReference type="NCBI Taxonomy" id="1286938"/>
    <lineage>
        <taxon>Bacteria</taxon>
        <taxon>Bacillati</taxon>
        <taxon>Actinomycetota</taxon>
        <taxon>Actinomycetes</taxon>
        <taxon>Streptosporangiales</taxon>
        <taxon>Streptosporangiaceae</taxon>
        <taxon>Nonomuraea</taxon>
    </lineage>
</organism>